<dbReference type="EMBL" id="JAUEII010000034">
    <property type="protein sequence ID" value="MDN0050349.1"/>
    <property type="molecule type" value="Genomic_DNA"/>
</dbReference>
<sequence>MKRNRHIRKFWSGLLALPLLMAACTLHEEPELTADGELGVDPTEVNVEVNLTLDLNLPEQGNEENSSARVSANTDYLHRFIVEAYFNRQPVARQVFVENITDRTHLSLPVSMKLHARSYQLVVWKDYVSAETPEEDLHYNTQSLVPVIPNRASHTGNTEYKDVFVGTTSLDLTAYADQWGAVVEQDVTLQRPVARYELIATDVADFLQRVADGEVNGETFTARIKYSGYLPVGYNALDNVPKHSLMYMQYNTSFELPEEGTDELRVGFDYVFVSNEEEIDTVPMEIEIVDADNVTIANSVVNVPCERGKNTVLTGAFLTTYEQGGGEDPDPDEPGGGIGIDSEYDGEIDIIVPMD</sequence>
<accession>A0ABT7X8E0</accession>
<protein>
    <recommendedName>
        <fullName evidence="3">DUF6562 domain-containing protein</fullName>
    </recommendedName>
</protein>
<keyword evidence="2" id="KW-0732">Signal</keyword>
<evidence type="ECO:0000256" key="2">
    <source>
        <dbReference type="SAM" id="SignalP"/>
    </source>
</evidence>
<evidence type="ECO:0000256" key="1">
    <source>
        <dbReference type="SAM" id="MobiDB-lite"/>
    </source>
</evidence>
<evidence type="ECO:0000259" key="3">
    <source>
        <dbReference type="Pfam" id="PF20200"/>
    </source>
</evidence>
<evidence type="ECO:0000313" key="4">
    <source>
        <dbReference type="EMBL" id="MDN0050349.1"/>
    </source>
</evidence>
<gene>
    <name evidence="4" type="ORF">QVO10_13340</name>
</gene>
<comment type="caution">
    <text evidence="4">The sequence shown here is derived from an EMBL/GenBank/DDBJ whole genome shotgun (WGS) entry which is preliminary data.</text>
</comment>
<feature type="region of interest" description="Disordered" evidence="1">
    <location>
        <begin position="322"/>
        <end position="344"/>
    </location>
</feature>
<dbReference type="Proteomes" id="UP001167871">
    <property type="component" value="Unassembled WGS sequence"/>
</dbReference>
<organism evidence="4 5">
    <name type="scientific">Bacteroides gallinaceum</name>
    <dbReference type="NCBI Taxonomy" id="1462571"/>
    <lineage>
        <taxon>Bacteria</taxon>
        <taxon>Pseudomonadati</taxon>
        <taxon>Bacteroidota</taxon>
        <taxon>Bacteroidia</taxon>
        <taxon>Bacteroidales</taxon>
        <taxon>Bacteroidaceae</taxon>
        <taxon>Bacteroides</taxon>
    </lineage>
</organism>
<dbReference type="Pfam" id="PF20200">
    <property type="entry name" value="DUF6562"/>
    <property type="match status" value="1"/>
</dbReference>
<dbReference type="InterPro" id="IPR046692">
    <property type="entry name" value="DUF6562"/>
</dbReference>
<name>A0ABT7X8E0_9BACE</name>
<reference evidence="4" key="2">
    <citation type="submission" date="2024-05" db="EMBL/GenBank/DDBJ databases">
        <title>Identification and characterization of horizontal gene transfer across gut microbiota members of farm animals based on homology search.</title>
        <authorList>
            <person name="Schwarzerova J."/>
            <person name="Nykrynova M."/>
            <person name="Jureckova K."/>
            <person name="Cejkova D."/>
            <person name="Rychlik I."/>
        </authorList>
    </citation>
    <scope>NUCLEOTIDE SEQUENCE</scope>
    <source>
        <strain evidence="4">84_SSukc20</strain>
    </source>
</reference>
<feature type="chain" id="PRO_5046351831" description="DUF6562 domain-containing protein" evidence="2">
    <location>
        <begin position="29"/>
        <end position="355"/>
    </location>
</feature>
<feature type="domain" description="DUF6562" evidence="3">
    <location>
        <begin position="42"/>
        <end position="353"/>
    </location>
</feature>
<keyword evidence="5" id="KW-1185">Reference proteome</keyword>
<reference evidence="4" key="1">
    <citation type="submission" date="2023-06" db="EMBL/GenBank/DDBJ databases">
        <authorList>
            <person name="Zeman M."/>
            <person name="Kubasova T."/>
            <person name="Jahodarova E."/>
            <person name="Nykrynova M."/>
            <person name="Rychlik I."/>
        </authorList>
    </citation>
    <scope>NUCLEOTIDE SEQUENCE</scope>
    <source>
        <strain evidence="4">84_SSukc20</strain>
    </source>
</reference>
<proteinExistence type="predicted"/>
<dbReference type="RefSeq" id="WP_301934927.1">
    <property type="nucleotide sequence ID" value="NZ_JAUEII010000034.1"/>
</dbReference>
<evidence type="ECO:0000313" key="5">
    <source>
        <dbReference type="Proteomes" id="UP001167871"/>
    </source>
</evidence>
<dbReference type="PROSITE" id="PS51257">
    <property type="entry name" value="PROKAR_LIPOPROTEIN"/>
    <property type="match status" value="1"/>
</dbReference>
<feature type="signal peptide" evidence="2">
    <location>
        <begin position="1"/>
        <end position="28"/>
    </location>
</feature>